<keyword evidence="1" id="KW-1133">Transmembrane helix</keyword>
<feature type="transmembrane region" description="Helical" evidence="1">
    <location>
        <begin position="109"/>
        <end position="127"/>
    </location>
</feature>
<feature type="transmembrane region" description="Helical" evidence="1">
    <location>
        <begin position="55"/>
        <end position="77"/>
    </location>
</feature>
<feature type="non-terminal residue" evidence="2">
    <location>
        <position position="202"/>
    </location>
</feature>
<name>A0A1I0CT29_9FIRM</name>
<dbReference type="RefSeq" id="WP_177159812.1">
    <property type="nucleotide sequence ID" value="NZ_FOIF01000091.1"/>
</dbReference>
<evidence type="ECO:0000256" key="1">
    <source>
        <dbReference type="SAM" id="Phobius"/>
    </source>
</evidence>
<keyword evidence="1" id="KW-0812">Transmembrane</keyword>
<feature type="transmembrane region" description="Helical" evidence="1">
    <location>
        <begin position="16"/>
        <end position="34"/>
    </location>
</feature>
<keyword evidence="3" id="KW-1185">Reference proteome</keyword>
<protein>
    <submittedName>
        <fullName evidence="2">Putative, 10TM heavy-metal exporter</fullName>
    </submittedName>
</protein>
<organism evidence="2 3">
    <name type="scientific">Anaerobranca gottschalkii DSM 13577</name>
    <dbReference type="NCBI Taxonomy" id="1120990"/>
    <lineage>
        <taxon>Bacteria</taxon>
        <taxon>Bacillati</taxon>
        <taxon>Bacillota</taxon>
        <taxon>Clostridia</taxon>
        <taxon>Eubacteriales</taxon>
        <taxon>Proteinivoracaceae</taxon>
        <taxon>Anaerobranca</taxon>
    </lineage>
</organism>
<proteinExistence type="predicted"/>
<keyword evidence="1" id="KW-0472">Membrane</keyword>
<dbReference type="Proteomes" id="UP000243819">
    <property type="component" value="Unassembled WGS sequence"/>
</dbReference>
<dbReference type="Pfam" id="PF11449">
    <property type="entry name" value="ArsP_2"/>
    <property type="match status" value="1"/>
</dbReference>
<dbReference type="EMBL" id="FOIF01000091">
    <property type="protein sequence ID" value="SET22688.1"/>
    <property type="molecule type" value="Genomic_DNA"/>
</dbReference>
<dbReference type="InterPro" id="IPR021552">
    <property type="entry name" value="ArsP_2"/>
</dbReference>
<dbReference type="AlphaFoldDB" id="A0A1I0CT29"/>
<evidence type="ECO:0000313" key="2">
    <source>
        <dbReference type="EMBL" id="SET22688.1"/>
    </source>
</evidence>
<reference evidence="3" key="1">
    <citation type="submission" date="2016-10" db="EMBL/GenBank/DDBJ databases">
        <authorList>
            <person name="Varghese N."/>
            <person name="Submissions S."/>
        </authorList>
    </citation>
    <scope>NUCLEOTIDE SEQUENCE [LARGE SCALE GENOMIC DNA]</scope>
    <source>
        <strain evidence="3">DSM 13577</strain>
    </source>
</reference>
<feature type="transmembrane region" description="Helical" evidence="1">
    <location>
        <begin position="83"/>
        <end position="102"/>
    </location>
</feature>
<sequence length="202" mass="22430">MIIDIIELILDSMEGAFIEVGVFVGAVLLFFGYINYKKSGEFIKNIERSKKFQPIIGGLLGLTPGCGGAIFVIPLFFKRSVTFGTVVATLMTTMGDAAFVMIATRPLDYLIVSALMFIVGVTTGYLVDLTPLGNNILKKFERRMLILMGARSKKEEISPLTTTEKITSKFLNYGFWFLISFGLILGILNMMQIDINELFIPN</sequence>
<accession>A0A1I0CT29</accession>
<dbReference type="NCBIfam" id="NF037962">
    <property type="entry name" value="arsenic_eff"/>
    <property type="match status" value="1"/>
</dbReference>
<evidence type="ECO:0000313" key="3">
    <source>
        <dbReference type="Proteomes" id="UP000243819"/>
    </source>
</evidence>
<gene>
    <name evidence="2" type="ORF">SAMN03080614_10911</name>
</gene>
<feature type="transmembrane region" description="Helical" evidence="1">
    <location>
        <begin position="170"/>
        <end position="188"/>
    </location>
</feature>